<organism evidence="1 2">
    <name type="scientific">Flavobacterium ardleyense</name>
    <dbReference type="NCBI Taxonomy" id="2038737"/>
    <lineage>
        <taxon>Bacteria</taxon>
        <taxon>Pseudomonadati</taxon>
        <taxon>Bacteroidota</taxon>
        <taxon>Flavobacteriia</taxon>
        <taxon>Flavobacteriales</taxon>
        <taxon>Flavobacteriaceae</taxon>
        <taxon>Flavobacterium</taxon>
    </lineage>
</organism>
<evidence type="ECO:0000313" key="1">
    <source>
        <dbReference type="EMBL" id="MFD2910102.1"/>
    </source>
</evidence>
<evidence type="ECO:0008006" key="3">
    <source>
        <dbReference type="Google" id="ProtNLM"/>
    </source>
</evidence>
<dbReference type="EMBL" id="JBHUOL010000022">
    <property type="protein sequence ID" value="MFD2910102.1"/>
    <property type="molecule type" value="Genomic_DNA"/>
</dbReference>
<accession>A0ABW5ZBF0</accession>
<reference evidence="2" key="1">
    <citation type="journal article" date="2019" name="Int. J. Syst. Evol. Microbiol.">
        <title>The Global Catalogue of Microorganisms (GCM) 10K type strain sequencing project: providing services to taxonomists for standard genome sequencing and annotation.</title>
        <authorList>
            <consortium name="The Broad Institute Genomics Platform"/>
            <consortium name="The Broad Institute Genome Sequencing Center for Infectious Disease"/>
            <person name="Wu L."/>
            <person name="Ma J."/>
        </authorList>
    </citation>
    <scope>NUCLEOTIDE SEQUENCE [LARGE SCALE GENOMIC DNA]</scope>
    <source>
        <strain evidence="2">KCTC 52644</strain>
    </source>
</reference>
<dbReference type="RefSeq" id="WP_379809253.1">
    <property type="nucleotide sequence ID" value="NZ_JBHUOL010000022.1"/>
</dbReference>
<keyword evidence="2" id="KW-1185">Reference proteome</keyword>
<sequence length="191" mass="22334">MYWIGSQENPQSFSINDVSKVNDFSAVATVYLNHGGPEEAFATITLEKDKTYWKITDIKFLSKSNIVEEKSTAAVKWENSLVTLIVDNDYLIFKYHEQCIYFYPIKKISATEFEMIWGQEMDCKFDNGTGNDFNLKNVPETGKSFAKFELTNNILHAKYYYRDWVEAFGEKVNNEVFTLEYHRKKEDLGNY</sequence>
<name>A0ABW5ZBF0_9FLAO</name>
<comment type="caution">
    <text evidence="1">The sequence shown here is derived from an EMBL/GenBank/DDBJ whole genome shotgun (WGS) entry which is preliminary data.</text>
</comment>
<dbReference type="Proteomes" id="UP001597549">
    <property type="component" value="Unassembled WGS sequence"/>
</dbReference>
<protein>
    <recommendedName>
        <fullName evidence="3">DUF4178 domain containing protein</fullName>
    </recommendedName>
</protein>
<evidence type="ECO:0000313" key="2">
    <source>
        <dbReference type="Proteomes" id="UP001597549"/>
    </source>
</evidence>
<proteinExistence type="predicted"/>
<gene>
    <name evidence="1" type="ORF">ACFSX9_15335</name>
</gene>